<protein>
    <submittedName>
        <fullName evidence="3">Bifunctional nuclease family protein</fullName>
    </submittedName>
</protein>
<dbReference type="Proteomes" id="UP000316609">
    <property type="component" value="Unassembled WGS sequence"/>
</dbReference>
<evidence type="ECO:0000313" key="4">
    <source>
        <dbReference type="Proteomes" id="UP000316609"/>
    </source>
</evidence>
<dbReference type="PANTHER" id="PTHR15160:SF1">
    <property type="entry name" value="VON HIPPEL-LINDAU DISEASE TUMOR SUPPRESSOR"/>
    <property type="match status" value="1"/>
</dbReference>
<dbReference type="SUPFAM" id="SSF103256">
    <property type="entry name" value="Hypothetical protein TM0160"/>
    <property type="match status" value="1"/>
</dbReference>
<evidence type="ECO:0000259" key="2">
    <source>
        <dbReference type="PROSITE" id="PS51658"/>
    </source>
</evidence>
<dbReference type="InterPro" id="IPR003729">
    <property type="entry name" value="Bi_nuclease_dom"/>
</dbReference>
<evidence type="ECO:0000256" key="1">
    <source>
        <dbReference type="SAM" id="MobiDB-lite"/>
    </source>
</evidence>
<comment type="caution">
    <text evidence="3">The sequence shown here is derived from an EMBL/GenBank/DDBJ whole genome shotgun (WGS) entry which is preliminary data.</text>
</comment>
<reference evidence="3 4" key="1">
    <citation type="journal article" date="2019" name="Nat. Microbiol.">
        <title>Mediterranean grassland soil C-N compound turnover is dependent on rainfall and depth, and is mediated by genomically divergent microorganisms.</title>
        <authorList>
            <person name="Diamond S."/>
            <person name="Andeer P.F."/>
            <person name="Li Z."/>
            <person name="Crits-Christoph A."/>
            <person name="Burstein D."/>
            <person name="Anantharaman K."/>
            <person name="Lane K.R."/>
            <person name="Thomas B.C."/>
            <person name="Pan C."/>
            <person name="Northen T.R."/>
            <person name="Banfield J.F."/>
        </authorList>
    </citation>
    <scope>NUCLEOTIDE SEQUENCE [LARGE SCALE GENOMIC DNA]</scope>
    <source>
        <strain evidence="3">WS_8</strain>
    </source>
</reference>
<sequence length="220" mass="24819">MDARAHAVRGRPGLHESRRRFDPRRRGGQPEQTGTGQAPVEQAHVRQAVKVVEVRVNGLILEHKSQQNIVILREVEGERILPIWIGPGEAQAIRRILSEEPFPRPLTHDLVAIVVEGLKARVSKVVVVDLRENTFFASIFVERESEVLSIDARPSDSIAVALRAKAPIYVNEKLLQPPPGETPAEGGEEPRRELTEAEKAEQLRRYLERLNPEDFGKFQF</sequence>
<dbReference type="AlphaFoldDB" id="A0A538TF94"/>
<name>A0A538TF94_UNCEI</name>
<gene>
    <name evidence="3" type="ORF">E6K78_12010</name>
</gene>
<dbReference type="EMBL" id="VBOY01000143">
    <property type="protein sequence ID" value="TMQ62291.1"/>
    <property type="molecule type" value="Genomic_DNA"/>
</dbReference>
<dbReference type="Gene3D" id="3.10.690.10">
    <property type="entry name" value="Bifunctional nuclease domain"/>
    <property type="match status" value="1"/>
</dbReference>
<dbReference type="GO" id="GO:0004518">
    <property type="term" value="F:nuclease activity"/>
    <property type="evidence" value="ECO:0007669"/>
    <property type="project" value="InterPro"/>
</dbReference>
<feature type="region of interest" description="Disordered" evidence="1">
    <location>
        <begin position="1"/>
        <end position="42"/>
    </location>
</feature>
<proteinExistence type="predicted"/>
<evidence type="ECO:0000313" key="3">
    <source>
        <dbReference type="EMBL" id="TMQ62291.1"/>
    </source>
</evidence>
<feature type="compositionally biased region" description="Basic and acidic residues" evidence="1">
    <location>
        <begin position="188"/>
        <end position="198"/>
    </location>
</feature>
<organism evidence="3 4">
    <name type="scientific">Eiseniibacteriota bacterium</name>
    <dbReference type="NCBI Taxonomy" id="2212470"/>
    <lineage>
        <taxon>Bacteria</taxon>
        <taxon>Candidatus Eiseniibacteriota</taxon>
    </lineage>
</organism>
<feature type="domain" description="BFN" evidence="2">
    <location>
        <begin position="51"/>
        <end position="182"/>
    </location>
</feature>
<dbReference type="PANTHER" id="PTHR15160">
    <property type="entry name" value="VON HIPPEL-LINDAU PROTEIN"/>
    <property type="match status" value="1"/>
</dbReference>
<feature type="region of interest" description="Disordered" evidence="1">
    <location>
        <begin position="174"/>
        <end position="198"/>
    </location>
</feature>
<dbReference type="Pfam" id="PF02577">
    <property type="entry name" value="BFN_dom"/>
    <property type="match status" value="1"/>
</dbReference>
<dbReference type="InterPro" id="IPR036104">
    <property type="entry name" value="BFN_sf"/>
</dbReference>
<accession>A0A538TF94</accession>
<dbReference type="PROSITE" id="PS51658">
    <property type="entry name" value="BFN"/>
    <property type="match status" value="1"/>
</dbReference>